<dbReference type="EMBL" id="JUEU01000075">
    <property type="protein sequence ID" value="KOP60148.1"/>
    <property type="molecule type" value="Genomic_DNA"/>
</dbReference>
<protein>
    <recommendedName>
        <fullName evidence="1">AAA+ ATPase domain-containing protein</fullName>
    </recommendedName>
</protein>
<evidence type="ECO:0000259" key="1">
    <source>
        <dbReference type="SMART" id="SM00382"/>
    </source>
</evidence>
<dbReference type="SMART" id="SM00382">
    <property type="entry name" value="AAA"/>
    <property type="match status" value="1"/>
</dbReference>
<dbReference type="Pfam" id="PF13304">
    <property type="entry name" value="AAA_21"/>
    <property type="match status" value="1"/>
</dbReference>
<dbReference type="InterPro" id="IPR051396">
    <property type="entry name" value="Bact_Antivir_Def_Nuclease"/>
</dbReference>
<dbReference type="Proteomes" id="UP000037201">
    <property type="component" value="Unassembled WGS sequence"/>
</dbReference>
<proteinExistence type="predicted"/>
<gene>
    <name evidence="2" type="ORF">OX90_07350</name>
</gene>
<dbReference type="RefSeq" id="WP_053479511.1">
    <property type="nucleotide sequence ID" value="NZ_JTHM01000005.1"/>
</dbReference>
<dbReference type="InterPro" id="IPR027417">
    <property type="entry name" value="P-loop_NTPase"/>
</dbReference>
<evidence type="ECO:0000313" key="2">
    <source>
        <dbReference type="EMBL" id="KOP60148.1"/>
    </source>
</evidence>
<dbReference type="PANTHER" id="PTHR43581">
    <property type="entry name" value="ATP/GTP PHOSPHATASE"/>
    <property type="match status" value="1"/>
</dbReference>
<dbReference type="InterPro" id="IPR003593">
    <property type="entry name" value="AAA+_ATPase"/>
</dbReference>
<dbReference type="PANTHER" id="PTHR43581:SF2">
    <property type="entry name" value="EXCINUCLEASE ATPASE SUBUNIT"/>
    <property type="match status" value="1"/>
</dbReference>
<dbReference type="Gene3D" id="3.40.50.300">
    <property type="entry name" value="P-loop containing nucleotide triphosphate hydrolases"/>
    <property type="match status" value="1"/>
</dbReference>
<dbReference type="InterPro" id="IPR003959">
    <property type="entry name" value="ATPase_AAA_core"/>
</dbReference>
<organism evidence="2 3">
    <name type="scientific">Pseudomonas coronafaciens pv. porri</name>
    <dbReference type="NCBI Taxonomy" id="83964"/>
    <lineage>
        <taxon>Bacteria</taxon>
        <taxon>Pseudomonadati</taxon>
        <taxon>Pseudomonadota</taxon>
        <taxon>Gammaproteobacteria</taxon>
        <taxon>Pseudomonadales</taxon>
        <taxon>Pseudomonadaceae</taxon>
        <taxon>Pseudomonas</taxon>
        <taxon>Pseudomonas coronafaciens</taxon>
    </lineage>
</organism>
<comment type="caution">
    <text evidence="2">The sequence shown here is derived from an EMBL/GenBank/DDBJ whole genome shotgun (WGS) entry which is preliminary data.</text>
</comment>
<reference evidence="2 3" key="1">
    <citation type="submission" date="2014-12" db="EMBL/GenBank/DDBJ databases">
        <authorList>
            <person name="Baeyen S."/>
        </authorList>
    </citation>
    <scope>NUCLEOTIDE SEQUENCE [LARGE SCALE GENOMIC DNA]</scope>
    <source>
        <strain evidence="2 3">LMG 28496</strain>
    </source>
</reference>
<feature type="domain" description="AAA+ ATPase" evidence="1">
    <location>
        <begin position="21"/>
        <end position="320"/>
    </location>
</feature>
<accession>A0ABR5JRY4</accession>
<evidence type="ECO:0000313" key="3">
    <source>
        <dbReference type="Proteomes" id="UP000037201"/>
    </source>
</evidence>
<sequence>MIVSITGKLPSSQRIFNVDLQGRNLLIVGGNGSGKTSLLSSLHAQLRIQIIEQGLKHKSDYERNIAVAKNSLEADLLHPNMRSQYLDSLNSSETALKRITHPYTISYNDSDSFIQNYSKKTAVVSFVPAHRKSNIESVTSATSVKKDISQLSQEENLGNKLEQHLVNLKVRSALGSQIGRDEAVLRKIDKWFEDFAVSLRYLFEDDTIRLKFDPDTLKFQLAQEGKLDFTFQNLSSGYSAIFDIYADLLIRTEYLDITPSQLTGILLIDEIDVHLHVSLQRKILPFLAGSFPNVQIIATTHSPFVVTSTTDTLIYDLNTGSENEDLSMFSIEAVVEGLLGVSPVSENLKSIITELTAITSENNFDLSQAEEILEKVQPYTDHIDDESRMFYEIAVNRIIKSRNGA</sequence>
<reference evidence="2 3" key="2">
    <citation type="submission" date="2015-09" db="EMBL/GenBank/DDBJ databases">
        <title>Genome analysis of Pseudomonas syringae pv. porri LMG.</title>
        <authorList>
            <person name="Rombouts S."/>
        </authorList>
    </citation>
    <scope>NUCLEOTIDE SEQUENCE [LARGE SCALE GENOMIC DNA]</scope>
    <source>
        <strain evidence="2 3">LMG 28496</strain>
    </source>
</reference>
<keyword evidence="3" id="KW-1185">Reference proteome</keyword>
<name>A0ABR5JRY4_9PSED</name>
<dbReference type="SUPFAM" id="SSF52540">
    <property type="entry name" value="P-loop containing nucleoside triphosphate hydrolases"/>
    <property type="match status" value="1"/>
</dbReference>